<dbReference type="Gene3D" id="3.30.450.180">
    <property type="match status" value="1"/>
</dbReference>
<comment type="caution">
    <text evidence="2">The sequence shown here is derived from an EMBL/GenBank/DDBJ whole genome shotgun (WGS) entry which is preliminary data.</text>
</comment>
<gene>
    <name evidence="2" type="ORF">FHR38_003123</name>
</gene>
<evidence type="ECO:0000313" key="3">
    <source>
        <dbReference type="Proteomes" id="UP000578819"/>
    </source>
</evidence>
<accession>A0A7W7WPW8</accession>
<dbReference type="Proteomes" id="UP000578819">
    <property type="component" value="Unassembled WGS sequence"/>
</dbReference>
<proteinExistence type="predicted"/>
<keyword evidence="3" id="KW-1185">Reference proteome</keyword>
<dbReference type="PROSITE" id="PS50943">
    <property type="entry name" value="HTH_CROC1"/>
    <property type="match status" value="1"/>
</dbReference>
<dbReference type="InterPro" id="IPR010982">
    <property type="entry name" value="Lambda_DNA-bd_dom_sf"/>
</dbReference>
<protein>
    <submittedName>
        <fullName evidence="2">Transcriptional regulator with XRE-family HTH domain</fullName>
    </submittedName>
</protein>
<dbReference type="SUPFAM" id="SSF47413">
    <property type="entry name" value="lambda repressor-like DNA-binding domains"/>
    <property type="match status" value="1"/>
</dbReference>
<dbReference type="RefSeq" id="WP_184535326.1">
    <property type="nucleotide sequence ID" value="NZ_JACHJW010000001.1"/>
</dbReference>
<dbReference type="AlphaFoldDB" id="A0A7W7WPW8"/>
<sequence length="288" mass="31603">MASELGDFLRARRDRAQPSDLGLMSGGTRRVAGLRRDELALLAGVSSDYYTRIEQGRVRPSQQVLAALARVLRLDGTEREHLLRLAQRSAHMIIRRRPREVVAAGTLDLLSRLDDLPAIVLGRALDALAWTPLGAALLALSDDGERNMARRIFLLPETRQLYPNWDAVAAELVAHLRRLSAARETHGELAELIDELTVASGEFAALWSRHDVTAGVTRRKTFRHRLAGTFELEPDVLTLTRDEQTLCIYRAVPDSPGVDALALLNTLVASGLAGTNQRPADIGTDVTG</sequence>
<dbReference type="CDD" id="cd00093">
    <property type="entry name" value="HTH_XRE"/>
    <property type="match status" value="1"/>
</dbReference>
<dbReference type="Pfam" id="PF13560">
    <property type="entry name" value="HTH_31"/>
    <property type="match status" value="1"/>
</dbReference>
<name>A0A7W7WPW8_9ACTN</name>
<evidence type="ECO:0000259" key="1">
    <source>
        <dbReference type="PROSITE" id="PS50943"/>
    </source>
</evidence>
<evidence type="ECO:0000313" key="2">
    <source>
        <dbReference type="EMBL" id="MBB4959390.1"/>
    </source>
</evidence>
<organism evidence="2 3">
    <name type="scientific">Micromonospora polyrhachis</name>
    <dbReference type="NCBI Taxonomy" id="1282883"/>
    <lineage>
        <taxon>Bacteria</taxon>
        <taxon>Bacillati</taxon>
        <taxon>Actinomycetota</taxon>
        <taxon>Actinomycetes</taxon>
        <taxon>Micromonosporales</taxon>
        <taxon>Micromonosporaceae</taxon>
        <taxon>Micromonospora</taxon>
    </lineage>
</organism>
<dbReference type="GO" id="GO:0003677">
    <property type="term" value="F:DNA binding"/>
    <property type="evidence" value="ECO:0007669"/>
    <property type="project" value="InterPro"/>
</dbReference>
<dbReference type="PANTHER" id="PTHR35010:SF2">
    <property type="entry name" value="BLL4672 PROTEIN"/>
    <property type="match status" value="1"/>
</dbReference>
<dbReference type="Pfam" id="PF17765">
    <property type="entry name" value="MLTR_LBD"/>
    <property type="match status" value="1"/>
</dbReference>
<feature type="domain" description="HTH cro/C1-type" evidence="1">
    <location>
        <begin position="29"/>
        <end position="79"/>
    </location>
</feature>
<dbReference type="Gene3D" id="1.10.260.40">
    <property type="entry name" value="lambda repressor-like DNA-binding domains"/>
    <property type="match status" value="1"/>
</dbReference>
<dbReference type="EMBL" id="JACHJW010000001">
    <property type="protein sequence ID" value="MBB4959390.1"/>
    <property type="molecule type" value="Genomic_DNA"/>
</dbReference>
<dbReference type="SMART" id="SM00530">
    <property type="entry name" value="HTH_XRE"/>
    <property type="match status" value="1"/>
</dbReference>
<dbReference type="PANTHER" id="PTHR35010">
    <property type="entry name" value="BLL4672 PROTEIN-RELATED"/>
    <property type="match status" value="1"/>
</dbReference>
<dbReference type="InterPro" id="IPR001387">
    <property type="entry name" value="Cro/C1-type_HTH"/>
</dbReference>
<dbReference type="InterPro" id="IPR041413">
    <property type="entry name" value="MLTR_LBD"/>
</dbReference>
<reference evidence="2 3" key="1">
    <citation type="submission" date="2020-08" db="EMBL/GenBank/DDBJ databases">
        <title>Sequencing the genomes of 1000 actinobacteria strains.</title>
        <authorList>
            <person name="Klenk H.-P."/>
        </authorList>
    </citation>
    <scope>NUCLEOTIDE SEQUENCE [LARGE SCALE GENOMIC DNA]</scope>
    <source>
        <strain evidence="2 3">DSM 45886</strain>
    </source>
</reference>